<sequence>MASKKIIVVVGATGKQGSSVAHTFLKLPEWHVRCLTRNPSSSASQALSALGAEVVQGDLSDVSSLSQAFSNANTIFLNTDFWENFVAAGKAPQQGISSDKAAFQKEILYGKNAVQAASAVPSLDRIIYSAIPGVTKGSGGKYSVHHADSKGTIVEYILDDSNLAKKASFIYLGAYTTNALLAPRFIGENYAFVLPFSKSDTFPIIDPEHSTGPFVCALLDEDVGTNLLAYDSYLSFGEVQDLWSKASGEDAGYMQATVEMFRAQGVSEEMLNALEAMKEFGYMGELNFIEPSQLKSKVQTKSFEQWLKGRDWEEVAMPTLNTGRTIR</sequence>
<dbReference type="Gene3D" id="3.90.25.10">
    <property type="entry name" value="UDP-galactose 4-epimerase, domain 1"/>
    <property type="match status" value="1"/>
</dbReference>
<evidence type="ECO:0000256" key="2">
    <source>
        <dbReference type="ARBA" id="ARBA00022857"/>
    </source>
</evidence>
<feature type="domain" description="NmrA-like" evidence="3">
    <location>
        <begin position="4"/>
        <end position="312"/>
    </location>
</feature>
<protein>
    <submittedName>
        <fullName evidence="4">NAD(P)-binding protein</fullName>
    </submittedName>
</protein>
<organism evidence="4 5">
    <name type="scientific">Mollisia scopiformis</name>
    <name type="common">Conifer needle endophyte fungus</name>
    <name type="synonym">Phialocephala scopiformis</name>
    <dbReference type="NCBI Taxonomy" id="149040"/>
    <lineage>
        <taxon>Eukaryota</taxon>
        <taxon>Fungi</taxon>
        <taxon>Dikarya</taxon>
        <taxon>Ascomycota</taxon>
        <taxon>Pezizomycotina</taxon>
        <taxon>Leotiomycetes</taxon>
        <taxon>Helotiales</taxon>
        <taxon>Mollisiaceae</taxon>
        <taxon>Mollisia</taxon>
    </lineage>
</organism>
<dbReference type="AlphaFoldDB" id="A0A132B4C4"/>
<evidence type="ECO:0000256" key="1">
    <source>
        <dbReference type="ARBA" id="ARBA00006328"/>
    </source>
</evidence>
<dbReference type="STRING" id="149040.A0A132B4C4"/>
<dbReference type="Gene3D" id="3.40.50.720">
    <property type="entry name" value="NAD(P)-binding Rossmann-like Domain"/>
    <property type="match status" value="1"/>
</dbReference>
<evidence type="ECO:0000313" key="4">
    <source>
        <dbReference type="EMBL" id="KUJ06517.1"/>
    </source>
</evidence>
<keyword evidence="2" id="KW-0521">NADP</keyword>
<comment type="similarity">
    <text evidence="1">Belongs to the NmrA-type oxidoreductase family.</text>
</comment>
<dbReference type="GO" id="GO:0005634">
    <property type="term" value="C:nucleus"/>
    <property type="evidence" value="ECO:0007669"/>
    <property type="project" value="TreeGrafter"/>
</dbReference>
<dbReference type="InParanoid" id="A0A132B4C4"/>
<accession>A0A132B4C4</accession>
<dbReference type="Pfam" id="PF05368">
    <property type="entry name" value="NmrA"/>
    <property type="match status" value="1"/>
</dbReference>
<dbReference type="EMBL" id="KQ947446">
    <property type="protein sequence ID" value="KUJ06517.1"/>
    <property type="molecule type" value="Genomic_DNA"/>
</dbReference>
<dbReference type="InterPro" id="IPR008030">
    <property type="entry name" value="NmrA-like"/>
</dbReference>
<dbReference type="KEGG" id="psco:LY89DRAFT_712600"/>
<proteinExistence type="inferred from homology"/>
<dbReference type="PANTHER" id="PTHR42748">
    <property type="entry name" value="NITROGEN METABOLITE REPRESSION PROTEIN NMRA FAMILY MEMBER"/>
    <property type="match status" value="1"/>
</dbReference>
<evidence type="ECO:0000313" key="5">
    <source>
        <dbReference type="Proteomes" id="UP000070700"/>
    </source>
</evidence>
<keyword evidence="5" id="KW-1185">Reference proteome</keyword>
<dbReference type="GeneID" id="28827717"/>
<dbReference type="OrthoDB" id="3358371at2759"/>
<dbReference type="InterPro" id="IPR051164">
    <property type="entry name" value="NmrA-like_oxidored"/>
</dbReference>
<dbReference type="SUPFAM" id="SSF51735">
    <property type="entry name" value="NAD(P)-binding Rossmann-fold domains"/>
    <property type="match status" value="1"/>
</dbReference>
<dbReference type="InterPro" id="IPR036291">
    <property type="entry name" value="NAD(P)-bd_dom_sf"/>
</dbReference>
<name>A0A132B4C4_MOLSC</name>
<dbReference type="Proteomes" id="UP000070700">
    <property type="component" value="Unassembled WGS sequence"/>
</dbReference>
<evidence type="ECO:0000259" key="3">
    <source>
        <dbReference type="Pfam" id="PF05368"/>
    </source>
</evidence>
<reference evidence="4 5" key="1">
    <citation type="submission" date="2015-10" db="EMBL/GenBank/DDBJ databases">
        <title>Full genome of DAOMC 229536 Phialocephala scopiformis, a fungal endophyte of spruce producing the potent anti-insectan compound rugulosin.</title>
        <authorList>
            <consortium name="DOE Joint Genome Institute"/>
            <person name="Walker A.K."/>
            <person name="Frasz S.L."/>
            <person name="Seifert K.A."/>
            <person name="Miller J.D."/>
            <person name="Mondo S.J."/>
            <person name="Labutti K."/>
            <person name="Lipzen A."/>
            <person name="Dockter R."/>
            <person name="Kennedy M."/>
            <person name="Grigoriev I.V."/>
            <person name="Spatafora J.W."/>
        </authorList>
    </citation>
    <scope>NUCLEOTIDE SEQUENCE [LARGE SCALE GENOMIC DNA]</scope>
    <source>
        <strain evidence="4 5">CBS 120377</strain>
    </source>
</reference>
<dbReference type="PANTHER" id="PTHR42748:SF29">
    <property type="entry name" value="NMRA-LIKE DOMAIN-CONTAINING PROTEIN"/>
    <property type="match status" value="1"/>
</dbReference>
<dbReference type="RefSeq" id="XP_018060872.1">
    <property type="nucleotide sequence ID" value="XM_018217991.1"/>
</dbReference>
<gene>
    <name evidence="4" type="ORF">LY89DRAFT_712600</name>
</gene>